<protein>
    <submittedName>
        <fullName evidence="1">Uncharacterized protein</fullName>
    </submittedName>
</protein>
<dbReference type="AlphaFoldDB" id="A0A0F9CLR5"/>
<reference evidence="1" key="1">
    <citation type="journal article" date="2015" name="Nature">
        <title>Complex archaea that bridge the gap between prokaryotes and eukaryotes.</title>
        <authorList>
            <person name="Spang A."/>
            <person name="Saw J.H."/>
            <person name="Jorgensen S.L."/>
            <person name="Zaremba-Niedzwiedzka K."/>
            <person name="Martijn J."/>
            <person name="Lind A.E."/>
            <person name="van Eijk R."/>
            <person name="Schleper C."/>
            <person name="Guy L."/>
            <person name="Ettema T.J."/>
        </authorList>
    </citation>
    <scope>NUCLEOTIDE SEQUENCE</scope>
</reference>
<comment type="caution">
    <text evidence="1">The sequence shown here is derived from an EMBL/GenBank/DDBJ whole genome shotgun (WGS) entry which is preliminary data.</text>
</comment>
<evidence type="ECO:0000313" key="1">
    <source>
        <dbReference type="EMBL" id="KKL27367.1"/>
    </source>
</evidence>
<accession>A0A0F9CLR5</accession>
<name>A0A0F9CLR5_9ZZZZ</name>
<proteinExistence type="predicted"/>
<dbReference type="EMBL" id="LAZR01035491">
    <property type="protein sequence ID" value="KKL27367.1"/>
    <property type="molecule type" value="Genomic_DNA"/>
</dbReference>
<organism evidence="1">
    <name type="scientific">marine sediment metagenome</name>
    <dbReference type="NCBI Taxonomy" id="412755"/>
    <lineage>
        <taxon>unclassified sequences</taxon>
        <taxon>metagenomes</taxon>
        <taxon>ecological metagenomes</taxon>
    </lineage>
</organism>
<gene>
    <name evidence="1" type="ORF">LCGC14_2385870</name>
</gene>
<sequence length="65" mass="7218">MPTYVYHCPDHGEFEIIFSLKEEVPTYAMCPREPEGVFIVCAWKPQVVNFTVEGGTGAARGAANR</sequence>